<feature type="transmembrane region" description="Helical" evidence="6">
    <location>
        <begin position="285"/>
        <end position="302"/>
    </location>
</feature>
<evidence type="ECO:0000259" key="7">
    <source>
        <dbReference type="PROSITE" id="PS50850"/>
    </source>
</evidence>
<dbReference type="SUPFAM" id="SSF103473">
    <property type="entry name" value="MFS general substrate transporter"/>
    <property type="match status" value="1"/>
</dbReference>
<protein>
    <submittedName>
        <fullName evidence="8">MFS transporter</fullName>
    </submittedName>
</protein>
<dbReference type="PROSITE" id="PS50850">
    <property type="entry name" value="MFS"/>
    <property type="match status" value="1"/>
</dbReference>
<evidence type="ECO:0000256" key="3">
    <source>
        <dbReference type="ARBA" id="ARBA00022692"/>
    </source>
</evidence>
<feature type="transmembrane region" description="Helical" evidence="6">
    <location>
        <begin position="394"/>
        <end position="413"/>
    </location>
</feature>
<dbReference type="Proteomes" id="UP000231932">
    <property type="component" value="Chromosome"/>
</dbReference>
<reference evidence="9" key="1">
    <citation type="submission" date="2017-11" db="EMBL/GenBank/DDBJ databases">
        <title>Complete Genome Sequence of Kyrpidia sp. Strain EA-1, a thermophilic, hydrogen-oxidizing Bacterium, isolated from the Azores.</title>
        <authorList>
            <person name="Reiner J.E."/>
            <person name="Lapp C.J."/>
            <person name="Bunk B."/>
            <person name="Gescher J."/>
        </authorList>
    </citation>
    <scope>NUCLEOTIDE SEQUENCE [LARGE SCALE GENOMIC DNA]</scope>
    <source>
        <strain evidence="9">EA-1</strain>
    </source>
</reference>
<dbReference type="KEGG" id="kyr:CVV65_02225"/>
<dbReference type="GO" id="GO:0005886">
    <property type="term" value="C:plasma membrane"/>
    <property type="evidence" value="ECO:0007669"/>
    <property type="project" value="UniProtKB-SubCell"/>
</dbReference>
<dbReference type="PANTHER" id="PTHR11662:SF399">
    <property type="entry name" value="FI19708P1-RELATED"/>
    <property type="match status" value="1"/>
</dbReference>
<dbReference type="GO" id="GO:0022857">
    <property type="term" value="F:transmembrane transporter activity"/>
    <property type="evidence" value="ECO:0007669"/>
    <property type="project" value="InterPro"/>
</dbReference>
<evidence type="ECO:0000313" key="9">
    <source>
        <dbReference type="Proteomes" id="UP000231932"/>
    </source>
</evidence>
<evidence type="ECO:0000256" key="6">
    <source>
        <dbReference type="SAM" id="Phobius"/>
    </source>
</evidence>
<feature type="transmembrane region" description="Helical" evidence="6">
    <location>
        <begin position="179"/>
        <end position="200"/>
    </location>
</feature>
<feature type="transmembrane region" description="Helical" evidence="6">
    <location>
        <begin position="244"/>
        <end position="265"/>
    </location>
</feature>
<evidence type="ECO:0000256" key="1">
    <source>
        <dbReference type="ARBA" id="ARBA00004651"/>
    </source>
</evidence>
<dbReference type="InterPro" id="IPR011701">
    <property type="entry name" value="MFS"/>
</dbReference>
<feature type="transmembrane region" description="Helical" evidence="6">
    <location>
        <begin position="20"/>
        <end position="37"/>
    </location>
</feature>
<evidence type="ECO:0000256" key="5">
    <source>
        <dbReference type="ARBA" id="ARBA00023136"/>
    </source>
</evidence>
<dbReference type="EMBL" id="CP024955">
    <property type="protein sequence ID" value="ATY83927.1"/>
    <property type="molecule type" value="Genomic_DNA"/>
</dbReference>
<dbReference type="RefSeq" id="WP_100666763.1">
    <property type="nucleotide sequence ID" value="NZ_CP024955.1"/>
</dbReference>
<keyword evidence="9" id="KW-1185">Reference proteome</keyword>
<feature type="domain" description="Major facilitator superfamily (MFS) profile" evidence="7">
    <location>
        <begin position="24"/>
        <end position="418"/>
    </location>
</feature>
<dbReference type="InterPro" id="IPR036259">
    <property type="entry name" value="MFS_trans_sf"/>
</dbReference>
<comment type="subcellular location">
    <subcellularLocation>
        <location evidence="1">Cell membrane</location>
        <topology evidence="1">Multi-pass membrane protein</topology>
    </subcellularLocation>
</comment>
<keyword evidence="4 6" id="KW-1133">Transmembrane helix</keyword>
<name>A0A2K8N543_9BACL</name>
<feature type="transmembrane region" description="Helical" evidence="6">
    <location>
        <begin position="154"/>
        <end position="173"/>
    </location>
</feature>
<keyword evidence="3 6" id="KW-0812">Transmembrane</keyword>
<keyword evidence="2" id="KW-0813">Transport</keyword>
<evidence type="ECO:0000256" key="4">
    <source>
        <dbReference type="ARBA" id="ARBA00022989"/>
    </source>
</evidence>
<dbReference type="Pfam" id="PF07690">
    <property type="entry name" value="MFS_1"/>
    <property type="match status" value="1"/>
</dbReference>
<proteinExistence type="predicted"/>
<keyword evidence="5 6" id="KW-0472">Membrane</keyword>
<feature type="transmembrane region" description="Helical" evidence="6">
    <location>
        <begin position="49"/>
        <end position="71"/>
    </location>
</feature>
<dbReference type="PANTHER" id="PTHR11662">
    <property type="entry name" value="SOLUTE CARRIER FAMILY 17"/>
    <property type="match status" value="1"/>
</dbReference>
<evidence type="ECO:0000256" key="2">
    <source>
        <dbReference type="ARBA" id="ARBA00022448"/>
    </source>
</evidence>
<dbReference type="AlphaFoldDB" id="A0A2K8N543"/>
<dbReference type="InterPro" id="IPR050382">
    <property type="entry name" value="MFS_Na/Anion_cotransporter"/>
</dbReference>
<feature type="transmembrane region" description="Helical" evidence="6">
    <location>
        <begin position="332"/>
        <end position="354"/>
    </location>
</feature>
<sequence>MAHPSSWSGIGALDRPTTRFRWWFAIALWILLLISYIDRTNISIAGPEMVKNGVVTAAALALANSLFLFSYGLANIFGGYLGDRLGPRKVALIALVWWSVMTLFTGAVWSSVALVLSRVLLGLGEGMHWPMNSKWVKTWFPPAERARANMFWEFGLTVGPIITGPLVTWLILSSGSWRVPFYVMGIIGLVIVVPLIWWVAKDRPEQSRFVSESEVAYIRAGAEAETESVGESVTIGDVLRKGDFWLLLINWSGMATVFYGITFWLPNYLIKVRHIDLHMTGFWYMLPYILMTLFMIITALTSDKLMKRSIFAGIGTLIAGLGLWLGTRAADLTLAMILISISAAMNGVVLPTIWSSLQRMFPSRNVGIGAGLLNGLENIIAAVGTYILGISFAIGFPYLIIFAFVGGISGLVLTKRGY</sequence>
<gene>
    <name evidence="8" type="ORF">CVV65_02225</name>
</gene>
<evidence type="ECO:0000313" key="8">
    <source>
        <dbReference type="EMBL" id="ATY83927.1"/>
    </source>
</evidence>
<dbReference type="Gene3D" id="1.20.1250.20">
    <property type="entry name" value="MFS general substrate transporter like domains"/>
    <property type="match status" value="2"/>
</dbReference>
<organism evidence="8 9">
    <name type="scientific">Kyrpidia spormannii</name>
    <dbReference type="NCBI Taxonomy" id="2055160"/>
    <lineage>
        <taxon>Bacteria</taxon>
        <taxon>Bacillati</taxon>
        <taxon>Bacillota</taxon>
        <taxon>Bacilli</taxon>
        <taxon>Bacillales</taxon>
        <taxon>Alicyclobacillaceae</taxon>
        <taxon>Kyrpidia</taxon>
    </lineage>
</organism>
<feature type="transmembrane region" description="Helical" evidence="6">
    <location>
        <begin position="91"/>
        <end position="121"/>
    </location>
</feature>
<dbReference type="OrthoDB" id="9773404at2"/>
<accession>A0A2K8N543</accession>
<dbReference type="InterPro" id="IPR020846">
    <property type="entry name" value="MFS_dom"/>
</dbReference>
<feature type="transmembrane region" description="Helical" evidence="6">
    <location>
        <begin position="366"/>
        <end position="388"/>
    </location>
</feature>
<feature type="transmembrane region" description="Helical" evidence="6">
    <location>
        <begin position="309"/>
        <end position="326"/>
    </location>
</feature>